<protein>
    <recommendedName>
        <fullName evidence="2">Fimbrial protein</fullName>
    </recommendedName>
</protein>
<evidence type="ECO:0000313" key="1">
    <source>
        <dbReference type="EMBL" id="ALG88626.1"/>
    </source>
</evidence>
<name>A0A0N9NN25_PECCA</name>
<keyword evidence="1" id="KW-0614">Plasmid</keyword>
<dbReference type="EMBL" id="KT351734">
    <property type="protein sequence ID" value="ALG88626.1"/>
    <property type="molecule type" value="Genomic_DNA"/>
</dbReference>
<reference evidence="1" key="1">
    <citation type="journal article" date="2015" name="Environ. Microbiol.">
        <title>Plasmids from the gut microbiome of cabbage root fly larvae encode SaxA that catalyses the conversion of the plant toxin 2-phenylethyl isothiocyanate.</title>
        <authorList>
            <person name="Welte C.U."/>
            <person name="de Graaf R.M."/>
            <person name="van den Bosch T.J."/>
            <person name="Op den Camp H.J."/>
            <person name="van Dam N.M."/>
            <person name="Jetten M.S."/>
        </authorList>
    </citation>
    <scope>NUCLEOTIDE SEQUENCE</scope>
    <source>
        <plasmid evidence="1">Drgb3</plasmid>
    </source>
</reference>
<sequence>MYKSIRVAPWGFPPVVHLSPSREPIMNLTRHIASLSLLLTSYGCLGYTSWVGPYDVVKASATYWALRFDYVIADVEFPGMDDPITPCISSSCIFGPMSRTGLGPSGNACDSGGTCSPSESQGVLLPQGATWREGYRKFIERYGASGQFERKKWALNPFSPDFRWDHLCVGFAALKAQGTSISVLAPGAACGSIPKPGLSCTISMPATIDLGVHPVGTADASAEAYGVVDCDNSASVTASVLNHPEIDGHTVDMLVNGRTLTAENTVIGSGTSVPLRVSAVIRGTLQNAGVYSTGAVLQISYH</sequence>
<reference evidence="1" key="2">
    <citation type="submission" date="2015-07" db="EMBL/GenBank/DDBJ databases">
        <authorList>
            <person name="Welte C."/>
            <person name="de Graaf R."/>
            <person name="van den Bosch T.J.M."/>
            <person name="Op den Camp H."/>
            <person name="van Dam N."/>
            <person name="Jetten M."/>
        </authorList>
    </citation>
    <scope>NUCLEOTIDE SEQUENCE</scope>
    <source>
        <plasmid evidence="1">Drgb3</plasmid>
    </source>
</reference>
<accession>A0A0N9NN25</accession>
<proteinExistence type="predicted"/>
<evidence type="ECO:0008006" key="2">
    <source>
        <dbReference type="Google" id="ProtNLM"/>
    </source>
</evidence>
<organism evidence="1">
    <name type="scientific">Pectobacterium carotovorum</name>
    <name type="common">Erwinia carotovora</name>
    <dbReference type="NCBI Taxonomy" id="554"/>
    <lineage>
        <taxon>Bacteria</taxon>
        <taxon>Pseudomonadati</taxon>
        <taxon>Pseudomonadota</taxon>
        <taxon>Gammaproteobacteria</taxon>
        <taxon>Enterobacterales</taxon>
        <taxon>Pectobacteriaceae</taxon>
        <taxon>Pectobacterium</taxon>
    </lineage>
</organism>
<dbReference type="AlphaFoldDB" id="A0A0N9NN25"/>
<geneLocation type="plasmid" evidence="1">
    <name>Drgb3</name>
</geneLocation>